<dbReference type="InterPro" id="IPR027417">
    <property type="entry name" value="P-loop_NTPase"/>
</dbReference>
<dbReference type="PRINTS" id="PR00364">
    <property type="entry name" value="DISEASERSIST"/>
</dbReference>
<dbReference type="Gene3D" id="1.20.5.4130">
    <property type="match status" value="1"/>
</dbReference>
<evidence type="ECO:0000256" key="5">
    <source>
        <dbReference type="ARBA" id="ARBA00022821"/>
    </source>
</evidence>
<name>A0ABC9FIG8_9POAL</name>
<evidence type="ECO:0000256" key="3">
    <source>
        <dbReference type="ARBA" id="ARBA00022737"/>
    </source>
</evidence>
<reference evidence="10" key="1">
    <citation type="submission" date="2024-10" db="EMBL/GenBank/DDBJ databases">
        <authorList>
            <person name="Ryan C."/>
        </authorList>
    </citation>
    <scope>NUCLEOTIDE SEQUENCE [LARGE SCALE GENOMIC DNA]</scope>
</reference>
<feature type="domain" description="Disease resistance N-terminal" evidence="8">
    <location>
        <begin position="16"/>
        <end position="105"/>
    </location>
</feature>
<dbReference type="InterPro" id="IPR001611">
    <property type="entry name" value="Leu-rich_rpt"/>
</dbReference>
<feature type="domain" description="NB-ARC" evidence="7">
    <location>
        <begin position="185"/>
        <end position="337"/>
    </location>
</feature>
<evidence type="ECO:0000256" key="2">
    <source>
        <dbReference type="ARBA" id="ARBA00022614"/>
    </source>
</evidence>
<dbReference type="SUPFAM" id="SSF52058">
    <property type="entry name" value="L domain-like"/>
    <property type="match status" value="1"/>
</dbReference>
<proteinExistence type="inferred from homology"/>
<sequence>MLAVETLVAIAVAKMVAQKLASCSLAPLKVYCCSLFCSFRDDLEDLEKELLCLEAQLKEKDKWLFGIEVADEAQTVLAQNWHRDAKLLAFEIEDTIDEFVCSEELYHESTCAHKASLLCSYSNPIAARVWTVKRMISETKKLNSAIKLNDRYGTGPTGIGLESGKFAEKETTSYDGPDVVIGRATDLEAIVDIIKEHAKRLSIIAVVGPVGVGKTCLARLVFNYLDNGSRFTRRIWVYVHKSCSRVDIKRIGRQVVSQGLLAGEERPNSDYTMQEITTKIHEILKRERCLIVLDGLWGTDDDVHSLKQMFTSCSEETESVIMVTTHNEQIAQHMSTLPLYRLAPMLEGDYCSDIFVSALRGRNSLFPRYRKEIISRCEGIPLVADFLGSVVRSGGWDQRAVWENARGKDLWKLEEDYATTLSKELTLFAPFRLMFYNIPHGLRLCFAYCSVFPKGSRIHKRKLIQQWISLNMVEPATHGSVTAEMNAENIIKQLKAIHLLQVDNNAEGSCGATGEILRMHYMSYELARFISNKDILVVLEGEEAFSSFAHDNEVASRACCFSQENKQASLTYCDHRYAQLPVFTRHRPQKVRSLILRSTTNLQEHKSVIPVAVSEVISGNKYLRVLDLSGCGITELPDCVSQLKQLRYLDVSNLDMKELPCVDSCLRKLVYLNLQVCRNLRRVHESFGMLPSLKYLNLSLCVGLTKLPASFKRLRSPRQDCIIDLSGCQESVVLQFNSELEGDQIQPNQVPDPQPDQSPQPDKVPDPEPIQCHQPAISSTEDKIMGSLPGLPLESNSLVDVANEQEESQPSLDTNPGHCASSSSSNSTSRDPYDGKTADMRETVRPSISLQSSLVESVKRHTNGTKVPQPVENSVQSTGGCQDLESTSQGPRKGINMAAEEIDVVITRNQHEDLPIPPKFDSCTSSVDANGSKLEYAIEQNTSERKTFIPNGEVLNQGSVFCSSCLLRSQDTKSSEIHSTTKHVNNCNMTDNLPLGGTLELHRRSVEKLDMQDNRDSVMLRTLGDHVMQDTNGMSDNIQENIRRAPTEEDEIRQNSSNQDDSCALVPACLNGHLTCPFPDTRLEP</sequence>
<dbReference type="PANTHER" id="PTHR23155">
    <property type="entry name" value="DISEASE RESISTANCE PROTEIN RP"/>
    <property type="match status" value="1"/>
</dbReference>
<evidence type="ECO:0000313" key="10">
    <source>
        <dbReference type="EMBL" id="CAL5074872.1"/>
    </source>
</evidence>
<dbReference type="InterPro" id="IPR058922">
    <property type="entry name" value="WHD_DRP"/>
</dbReference>
<dbReference type="InterPro" id="IPR044974">
    <property type="entry name" value="Disease_R_plants"/>
</dbReference>
<dbReference type="InterPro" id="IPR032675">
    <property type="entry name" value="LRR_dom_sf"/>
</dbReference>
<dbReference type="Pfam" id="PF23559">
    <property type="entry name" value="WHD_DRP"/>
    <property type="match status" value="1"/>
</dbReference>
<dbReference type="InterPro" id="IPR036388">
    <property type="entry name" value="WH-like_DNA-bd_sf"/>
</dbReference>
<dbReference type="Gene3D" id="1.10.10.10">
    <property type="entry name" value="Winged helix-like DNA-binding domain superfamily/Winged helix DNA-binding domain"/>
    <property type="match status" value="1"/>
</dbReference>
<dbReference type="EMBL" id="OZ075116">
    <property type="protein sequence ID" value="CAL5074872.1"/>
    <property type="molecule type" value="Genomic_DNA"/>
</dbReference>
<keyword evidence="3" id="KW-0677">Repeat</keyword>
<evidence type="ECO:0000256" key="1">
    <source>
        <dbReference type="ARBA" id="ARBA00008894"/>
    </source>
</evidence>
<feature type="region of interest" description="Disordered" evidence="6">
    <location>
        <begin position="801"/>
        <end position="845"/>
    </location>
</feature>
<dbReference type="Pfam" id="PF00560">
    <property type="entry name" value="LRR_1"/>
    <property type="match status" value="1"/>
</dbReference>
<gene>
    <name evidence="10" type="ORF">URODEC1_LOCUS105428</name>
</gene>
<keyword evidence="2" id="KW-0433">Leucine-rich repeat</keyword>
<dbReference type="InterPro" id="IPR041118">
    <property type="entry name" value="Rx_N"/>
</dbReference>
<evidence type="ECO:0000256" key="4">
    <source>
        <dbReference type="ARBA" id="ARBA00022741"/>
    </source>
</evidence>
<dbReference type="InterPro" id="IPR002182">
    <property type="entry name" value="NB-ARC"/>
</dbReference>
<evidence type="ECO:0008006" key="12">
    <source>
        <dbReference type="Google" id="ProtNLM"/>
    </source>
</evidence>
<feature type="domain" description="Disease resistance protein winged helix" evidence="9">
    <location>
        <begin position="451"/>
        <end position="527"/>
    </location>
</feature>
<dbReference type="Gene3D" id="3.80.10.10">
    <property type="entry name" value="Ribonuclease Inhibitor"/>
    <property type="match status" value="1"/>
</dbReference>
<keyword evidence="4" id="KW-0547">Nucleotide-binding</keyword>
<dbReference type="SUPFAM" id="SSF52540">
    <property type="entry name" value="P-loop containing nucleoside triphosphate hydrolases"/>
    <property type="match status" value="1"/>
</dbReference>
<keyword evidence="11" id="KW-1185">Reference proteome</keyword>
<evidence type="ECO:0000259" key="7">
    <source>
        <dbReference type="Pfam" id="PF00931"/>
    </source>
</evidence>
<dbReference type="Pfam" id="PF18052">
    <property type="entry name" value="Rx_N"/>
    <property type="match status" value="1"/>
</dbReference>
<accession>A0ABC9FIG8</accession>
<feature type="region of interest" description="Disordered" evidence="6">
    <location>
        <begin position="861"/>
        <end position="891"/>
    </location>
</feature>
<dbReference type="GO" id="GO:0000166">
    <property type="term" value="F:nucleotide binding"/>
    <property type="evidence" value="ECO:0007669"/>
    <property type="project" value="UniProtKB-KW"/>
</dbReference>
<evidence type="ECO:0000259" key="8">
    <source>
        <dbReference type="Pfam" id="PF18052"/>
    </source>
</evidence>
<evidence type="ECO:0000313" key="11">
    <source>
        <dbReference type="Proteomes" id="UP001497457"/>
    </source>
</evidence>
<dbReference type="Gene3D" id="3.40.50.300">
    <property type="entry name" value="P-loop containing nucleotide triphosphate hydrolases"/>
    <property type="match status" value="1"/>
</dbReference>
<dbReference type="Proteomes" id="UP001497457">
    <property type="component" value="Chromosome 6rd"/>
</dbReference>
<feature type="region of interest" description="Disordered" evidence="6">
    <location>
        <begin position="744"/>
        <end position="774"/>
    </location>
</feature>
<keyword evidence="5" id="KW-0611">Plant defense</keyword>
<dbReference type="GO" id="GO:0051707">
    <property type="term" value="P:response to other organism"/>
    <property type="evidence" value="ECO:0007669"/>
    <property type="project" value="UniProtKB-ARBA"/>
</dbReference>
<evidence type="ECO:0000256" key="6">
    <source>
        <dbReference type="SAM" id="MobiDB-lite"/>
    </source>
</evidence>
<protein>
    <recommendedName>
        <fullName evidence="12">AAA+ ATPase domain-containing protein</fullName>
    </recommendedName>
</protein>
<organism evidence="10 11">
    <name type="scientific">Urochloa decumbens</name>
    <dbReference type="NCBI Taxonomy" id="240449"/>
    <lineage>
        <taxon>Eukaryota</taxon>
        <taxon>Viridiplantae</taxon>
        <taxon>Streptophyta</taxon>
        <taxon>Embryophyta</taxon>
        <taxon>Tracheophyta</taxon>
        <taxon>Spermatophyta</taxon>
        <taxon>Magnoliopsida</taxon>
        <taxon>Liliopsida</taxon>
        <taxon>Poales</taxon>
        <taxon>Poaceae</taxon>
        <taxon>PACMAD clade</taxon>
        <taxon>Panicoideae</taxon>
        <taxon>Panicodae</taxon>
        <taxon>Paniceae</taxon>
        <taxon>Melinidinae</taxon>
        <taxon>Urochloa</taxon>
    </lineage>
</organism>
<dbReference type="PANTHER" id="PTHR23155:SF944">
    <property type="entry name" value="AAA+ ATPASE DOMAIN-CONTAINING PROTEIN"/>
    <property type="match status" value="1"/>
</dbReference>
<dbReference type="Pfam" id="PF00931">
    <property type="entry name" value="NB-ARC"/>
    <property type="match status" value="1"/>
</dbReference>
<evidence type="ECO:0000259" key="9">
    <source>
        <dbReference type="Pfam" id="PF23559"/>
    </source>
</evidence>
<feature type="compositionally biased region" description="Polar residues" evidence="6">
    <location>
        <begin position="871"/>
        <end position="890"/>
    </location>
</feature>
<feature type="compositionally biased region" description="Basic and acidic residues" evidence="6">
    <location>
        <begin position="831"/>
        <end position="844"/>
    </location>
</feature>
<dbReference type="AlphaFoldDB" id="A0ABC9FIG8"/>
<comment type="similarity">
    <text evidence="1">Belongs to the disease resistance NB-LRR family.</text>
</comment>
<dbReference type="GO" id="GO:0006952">
    <property type="term" value="P:defense response"/>
    <property type="evidence" value="ECO:0007669"/>
    <property type="project" value="UniProtKB-KW"/>
</dbReference>